<comment type="cofactor">
    <cofactor evidence="1">
        <name>FAD</name>
        <dbReference type="ChEBI" id="CHEBI:57692"/>
    </cofactor>
</comment>
<sequence length="466" mass="50833">MAAKVAATLKERLFWGETLLPGSEGYKRSVTTWWLSPYRNPAPEPVLVVRPRSTKDCALAVHVAREHGLTLTVRCGGHSLEQTFLQGNSLLVDMTLMQGVFVDPEARTASVEGGCWLGDIDAETTLYGLATPLGLARVTGMGLVLHGGFGMASRMYGLSCANVLAATLVLADGSVETVSAKKGDPELFWAVRGAGAALGIVTKLVMQLHDVSDFWGGVILFKDDEQHDTLRKLLHWQRDHAYPVREIAMSVYYSCKPGVSRLMMVMLGYFGPKSAEEKAQAVQPLRDLGPMQDYLGQMSYADYQNAFTRFSPTGDQPRPHEFCRSFYGTLTLPQTTDDLLEGFIRICGACPYDKLPATLLMVDVTGAAYGKHDGPVGYTPDADMALLAQPMWTDASHHEAAAAVCEQMRGLLKGVGGKADVYVNVSGPDARLTSRVGGEDNLKRLREVKQRVDPQNFFTAHPFKGL</sequence>
<evidence type="ECO:0000256" key="1">
    <source>
        <dbReference type="ARBA" id="ARBA00001974"/>
    </source>
</evidence>
<dbReference type="InterPro" id="IPR006094">
    <property type="entry name" value="Oxid_FAD_bind_N"/>
</dbReference>
<keyword evidence="8" id="KW-1185">Reference proteome</keyword>
<dbReference type="Pfam" id="PF08031">
    <property type="entry name" value="BBE"/>
    <property type="match status" value="1"/>
</dbReference>
<accession>A0AAW1PLX8</accession>
<dbReference type="PROSITE" id="PS51387">
    <property type="entry name" value="FAD_PCMH"/>
    <property type="match status" value="1"/>
</dbReference>
<dbReference type="InterPro" id="IPR016167">
    <property type="entry name" value="FAD-bd_PCMH_sub1"/>
</dbReference>
<dbReference type="PANTHER" id="PTHR42973">
    <property type="entry name" value="BINDING OXIDOREDUCTASE, PUTATIVE (AFU_ORTHOLOGUE AFUA_1G17690)-RELATED"/>
    <property type="match status" value="1"/>
</dbReference>
<organism evidence="7 8">
    <name type="scientific">Symbiochloris irregularis</name>
    <dbReference type="NCBI Taxonomy" id="706552"/>
    <lineage>
        <taxon>Eukaryota</taxon>
        <taxon>Viridiplantae</taxon>
        <taxon>Chlorophyta</taxon>
        <taxon>core chlorophytes</taxon>
        <taxon>Trebouxiophyceae</taxon>
        <taxon>Trebouxiales</taxon>
        <taxon>Trebouxiaceae</taxon>
        <taxon>Symbiochloris</taxon>
    </lineage>
</organism>
<reference evidence="7 8" key="1">
    <citation type="journal article" date="2024" name="Nat. Commun.">
        <title>Phylogenomics reveals the evolutionary origins of lichenization in chlorophyte algae.</title>
        <authorList>
            <person name="Puginier C."/>
            <person name="Libourel C."/>
            <person name="Otte J."/>
            <person name="Skaloud P."/>
            <person name="Haon M."/>
            <person name="Grisel S."/>
            <person name="Petersen M."/>
            <person name="Berrin J.G."/>
            <person name="Delaux P.M."/>
            <person name="Dal Grande F."/>
            <person name="Keller J."/>
        </authorList>
    </citation>
    <scope>NUCLEOTIDE SEQUENCE [LARGE SCALE GENOMIC DNA]</scope>
    <source>
        <strain evidence="7 8">SAG 2036</strain>
    </source>
</reference>
<evidence type="ECO:0000259" key="6">
    <source>
        <dbReference type="PROSITE" id="PS51387"/>
    </source>
</evidence>
<dbReference type="AlphaFoldDB" id="A0AAW1PLX8"/>
<dbReference type="Pfam" id="PF01565">
    <property type="entry name" value="FAD_binding_4"/>
    <property type="match status" value="1"/>
</dbReference>
<evidence type="ECO:0000313" key="7">
    <source>
        <dbReference type="EMBL" id="KAK9809420.1"/>
    </source>
</evidence>
<keyword evidence="4" id="KW-0274">FAD</keyword>
<evidence type="ECO:0000256" key="4">
    <source>
        <dbReference type="ARBA" id="ARBA00022827"/>
    </source>
</evidence>
<dbReference type="GO" id="GO:0071949">
    <property type="term" value="F:FAD binding"/>
    <property type="evidence" value="ECO:0007669"/>
    <property type="project" value="InterPro"/>
</dbReference>
<proteinExistence type="inferred from homology"/>
<evidence type="ECO:0000313" key="8">
    <source>
        <dbReference type="Proteomes" id="UP001465755"/>
    </source>
</evidence>
<gene>
    <name evidence="7" type="ORF">WJX73_004757</name>
</gene>
<dbReference type="EMBL" id="JALJOQ010000020">
    <property type="protein sequence ID" value="KAK9809420.1"/>
    <property type="molecule type" value="Genomic_DNA"/>
</dbReference>
<dbReference type="InterPro" id="IPR036318">
    <property type="entry name" value="FAD-bd_PCMH-like_sf"/>
</dbReference>
<dbReference type="InterPro" id="IPR012951">
    <property type="entry name" value="BBE"/>
</dbReference>
<protein>
    <recommendedName>
        <fullName evidence="6">FAD-binding PCMH-type domain-containing protein</fullName>
    </recommendedName>
</protein>
<dbReference type="InterPro" id="IPR016169">
    <property type="entry name" value="FAD-bd_PCMH_sub2"/>
</dbReference>
<dbReference type="PANTHER" id="PTHR42973:SF39">
    <property type="entry name" value="FAD-BINDING PCMH-TYPE DOMAIN-CONTAINING PROTEIN"/>
    <property type="match status" value="1"/>
</dbReference>
<evidence type="ECO:0000256" key="3">
    <source>
        <dbReference type="ARBA" id="ARBA00022630"/>
    </source>
</evidence>
<dbReference type="InterPro" id="IPR050416">
    <property type="entry name" value="FAD-linked_Oxidoreductase"/>
</dbReference>
<comment type="caution">
    <text evidence="7">The sequence shown here is derived from an EMBL/GenBank/DDBJ whole genome shotgun (WGS) entry which is preliminary data.</text>
</comment>
<dbReference type="GO" id="GO:0016491">
    <property type="term" value="F:oxidoreductase activity"/>
    <property type="evidence" value="ECO:0007669"/>
    <property type="project" value="UniProtKB-KW"/>
</dbReference>
<dbReference type="Gene3D" id="3.30.465.10">
    <property type="match status" value="1"/>
</dbReference>
<dbReference type="Gene3D" id="3.30.43.10">
    <property type="entry name" value="Uridine Diphospho-n-acetylenolpyruvylglucosamine Reductase, domain 2"/>
    <property type="match status" value="1"/>
</dbReference>
<dbReference type="InterPro" id="IPR016166">
    <property type="entry name" value="FAD-bd_PCMH"/>
</dbReference>
<comment type="similarity">
    <text evidence="2">Belongs to the oxygen-dependent FAD-linked oxidoreductase family.</text>
</comment>
<evidence type="ECO:0000256" key="2">
    <source>
        <dbReference type="ARBA" id="ARBA00005466"/>
    </source>
</evidence>
<keyword evidence="3" id="KW-0285">Flavoprotein</keyword>
<name>A0AAW1PLX8_9CHLO</name>
<evidence type="ECO:0000256" key="5">
    <source>
        <dbReference type="ARBA" id="ARBA00023002"/>
    </source>
</evidence>
<dbReference type="SUPFAM" id="SSF56176">
    <property type="entry name" value="FAD-binding/transporter-associated domain-like"/>
    <property type="match status" value="1"/>
</dbReference>
<dbReference type="Gene3D" id="3.40.462.20">
    <property type="match status" value="1"/>
</dbReference>
<feature type="domain" description="FAD-binding PCMH-type" evidence="6">
    <location>
        <begin position="41"/>
        <end position="211"/>
    </location>
</feature>
<dbReference type="Proteomes" id="UP001465755">
    <property type="component" value="Unassembled WGS sequence"/>
</dbReference>
<keyword evidence="5" id="KW-0560">Oxidoreductase</keyword>